<dbReference type="InterPro" id="IPR036691">
    <property type="entry name" value="Endo/exonu/phosph_ase_sf"/>
</dbReference>
<dbReference type="GO" id="GO:0006302">
    <property type="term" value="P:double-strand break repair"/>
    <property type="evidence" value="ECO:0007669"/>
    <property type="project" value="TreeGrafter"/>
</dbReference>
<protein>
    <recommendedName>
        <fullName evidence="9">Endonuclease/exonuclease/phosphatase domain-containing protein</fullName>
    </recommendedName>
</protein>
<keyword evidence="3" id="KW-0540">Nuclease</keyword>
<comment type="caution">
    <text evidence="10">The sequence shown here is derived from an EMBL/GenBank/DDBJ whole genome shotgun (WGS) entry which is preliminary data.</text>
</comment>
<evidence type="ECO:0000259" key="9">
    <source>
        <dbReference type="Pfam" id="PF03372"/>
    </source>
</evidence>
<dbReference type="GO" id="GO:0046872">
    <property type="term" value="F:metal ion binding"/>
    <property type="evidence" value="ECO:0007669"/>
    <property type="project" value="UniProtKB-KW"/>
</dbReference>
<reference evidence="10 11" key="1">
    <citation type="submission" date="2007-06" db="EMBL/GenBank/DDBJ databases">
        <authorList>
            <person name="Shimkets L."/>
            <person name="Ferriera S."/>
            <person name="Johnson J."/>
            <person name="Kravitz S."/>
            <person name="Beeson K."/>
            <person name="Sutton G."/>
            <person name="Rogers Y.-H."/>
            <person name="Friedman R."/>
            <person name="Frazier M."/>
            <person name="Venter J.C."/>
        </authorList>
    </citation>
    <scope>NUCLEOTIDE SEQUENCE [LARGE SCALE GENOMIC DNA]</scope>
    <source>
        <strain evidence="10 11">SIR-1</strain>
    </source>
</reference>
<evidence type="ECO:0000256" key="4">
    <source>
        <dbReference type="ARBA" id="ARBA00022723"/>
    </source>
</evidence>
<keyword evidence="6" id="KW-0378">Hydrolase</keyword>
<dbReference type="eggNOG" id="COG3021">
    <property type="taxonomic scope" value="Bacteria"/>
</dbReference>
<keyword evidence="5" id="KW-0227">DNA damage</keyword>
<dbReference type="Gene3D" id="3.60.10.10">
    <property type="entry name" value="Endonuclease/exonuclease/phosphatase"/>
    <property type="match status" value="1"/>
</dbReference>
<feature type="domain" description="Endonuclease/exonuclease/phosphatase" evidence="9">
    <location>
        <begin position="12"/>
        <end position="240"/>
    </location>
</feature>
<dbReference type="SUPFAM" id="SSF56219">
    <property type="entry name" value="DNase I-like"/>
    <property type="match status" value="1"/>
</dbReference>
<dbReference type="GO" id="GO:0004518">
    <property type="term" value="F:nuclease activity"/>
    <property type="evidence" value="ECO:0007669"/>
    <property type="project" value="UniProtKB-KW"/>
</dbReference>
<accession>A6FZW5</accession>
<evidence type="ECO:0000256" key="6">
    <source>
        <dbReference type="ARBA" id="ARBA00022801"/>
    </source>
</evidence>
<dbReference type="InterPro" id="IPR005135">
    <property type="entry name" value="Endo/exonuclease/phosphatase"/>
</dbReference>
<evidence type="ECO:0000256" key="7">
    <source>
        <dbReference type="ARBA" id="ARBA00022842"/>
    </source>
</evidence>
<sequence>MGAMSPAALRLVTWNVWFGDWRHADRQGALWRTLDGLTPDLVCLQEMTFDHLFGPGVSRWRERGGWISDESIAHYDVIMGARRRPLEHWRVALPTQMGRSLLVARLDVDPPLTLATVHLESTSAMEKARMRQLERIHAALADEPNVVFVGDMNFSPDGPAQALFESWEGWTDAWAQLRPDEPGYSVDAERNAMRGLKDAKGKRARIDRVFVRARDWEVSSIELLGTQALPDDPLTFISDHFGLLAELRPR</sequence>
<dbReference type="AlphaFoldDB" id="A6FZW5"/>
<dbReference type="GO" id="GO:0005737">
    <property type="term" value="C:cytoplasm"/>
    <property type="evidence" value="ECO:0007669"/>
    <property type="project" value="TreeGrafter"/>
</dbReference>
<dbReference type="InterPro" id="IPR051547">
    <property type="entry name" value="TDP2-like"/>
</dbReference>
<evidence type="ECO:0000313" key="10">
    <source>
        <dbReference type="EMBL" id="EDM80921.1"/>
    </source>
</evidence>
<dbReference type="Pfam" id="PF03372">
    <property type="entry name" value="Exo_endo_phos"/>
    <property type="match status" value="1"/>
</dbReference>
<keyword evidence="7" id="KW-0460">Magnesium</keyword>
<dbReference type="CDD" id="cd09080">
    <property type="entry name" value="TDP2"/>
    <property type="match status" value="1"/>
</dbReference>
<gene>
    <name evidence="10" type="ORF">PPSIR1_28463</name>
</gene>
<name>A6FZW5_9BACT</name>
<organism evidence="10 11">
    <name type="scientific">Plesiocystis pacifica SIR-1</name>
    <dbReference type="NCBI Taxonomy" id="391625"/>
    <lineage>
        <taxon>Bacteria</taxon>
        <taxon>Pseudomonadati</taxon>
        <taxon>Myxococcota</taxon>
        <taxon>Polyangia</taxon>
        <taxon>Nannocystales</taxon>
        <taxon>Nannocystaceae</taxon>
        <taxon>Plesiocystis</taxon>
    </lineage>
</organism>
<dbReference type="Proteomes" id="UP000005801">
    <property type="component" value="Unassembled WGS sequence"/>
</dbReference>
<dbReference type="STRING" id="391625.PPSIR1_28463"/>
<proteinExistence type="predicted"/>
<dbReference type="PANTHER" id="PTHR15822">
    <property type="entry name" value="TRAF AND TNF RECEPTOR-ASSOCIATED PROTEIN"/>
    <property type="match status" value="1"/>
</dbReference>
<evidence type="ECO:0000313" key="11">
    <source>
        <dbReference type="Proteomes" id="UP000005801"/>
    </source>
</evidence>
<dbReference type="GO" id="GO:0003697">
    <property type="term" value="F:single-stranded DNA binding"/>
    <property type="evidence" value="ECO:0007669"/>
    <property type="project" value="TreeGrafter"/>
</dbReference>
<keyword evidence="4" id="KW-0479">Metal-binding</keyword>
<evidence type="ECO:0000256" key="1">
    <source>
        <dbReference type="ARBA" id="ARBA00001936"/>
    </source>
</evidence>
<dbReference type="EMBL" id="ABCS01000007">
    <property type="protein sequence ID" value="EDM80921.1"/>
    <property type="molecule type" value="Genomic_DNA"/>
</dbReference>
<dbReference type="PANTHER" id="PTHR15822:SF4">
    <property type="entry name" value="TYROSYL-DNA PHOSPHODIESTERASE 2"/>
    <property type="match status" value="1"/>
</dbReference>
<comment type="cofactor">
    <cofactor evidence="1">
        <name>Mn(2+)</name>
        <dbReference type="ChEBI" id="CHEBI:29035"/>
    </cofactor>
</comment>
<evidence type="ECO:0000256" key="3">
    <source>
        <dbReference type="ARBA" id="ARBA00022722"/>
    </source>
</evidence>
<comment type="cofactor">
    <cofactor evidence="2">
        <name>Mg(2+)</name>
        <dbReference type="ChEBI" id="CHEBI:18420"/>
    </cofactor>
</comment>
<dbReference type="GO" id="GO:0070260">
    <property type="term" value="F:5'-tyrosyl-DNA phosphodiesterase activity"/>
    <property type="evidence" value="ECO:0007669"/>
    <property type="project" value="TreeGrafter"/>
</dbReference>
<keyword evidence="11" id="KW-1185">Reference proteome</keyword>
<keyword evidence="8" id="KW-0234">DNA repair</keyword>
<evidence type="ECO:0000256" key="2">
    <source>
        <dbReference type="ARBA" id="ARBA00001946"/>
    </source>
</evidence>
<evidence type="ECO:0000256" key="5">
    <source>
        <dbReference type="ARBA" id="ARBA00022763"/>
    </source>
</evidence>
<evidence type="ECO:0000256" key="8">
    <source>
        <dbReference type="ARBA" id="ARBA00023204"/>
    </source>
</evidence>